<accession>A0ABY6NWT9</accession>
<dbReference type="Pfam" id="PF01844">
    <property type="entry name" value="HNH"/>
    <property type="match status" value="1"/>
</dbReference>
<dbReference type="InterPro" id="IPR052892">
    <property type="entry name" value="NA-targeting_endonuclease"/>
</dbReference>
<gene>
    <name evidence="2" type="ORF">RHODO2019_10840</name>
</gene>
<dbReference type="SMART" id="SM00507">
    <property type="entry name" value="HNHc"/>
    <property type="match status" value="1"/>
</dbReference>
<feature type="domain" description="HNH nuclease" evidence="1">
    <location>
        <begin position="113"/>
        <end position="164"/>
    </location>
</feature>
<dbReference type="InterPro" id="IPR002711">
    <property type="entry name" value="HNH"/>
</dbReference>
<evidence type="ECO:0000313" key="3">
    <source>
        <dbReference type="Proteomes" id="UP001164965"/>
    </source>
</evidence>
<dbReference type="EMBL" id="CP110615">
    <property type="protein sequence ID" value="UZJ23704.1"/>
    <property type="molecule type" value="Genomic_DNA"/>
</dbReference>
<dbReference type="PANTHER" id="PTHR33877">
    <property type="entry name" value="SLL1193 PROTEIN"/>
    <property type="match status" value="1"/>
</dbReference>
<dbReference type="GO" id="GO:0004519">
    <property type="term" value="F:endonuclease activity"/>
    <property type="evidence" value="ECO:0007669"/>
    <property type="project" value="UniProtKB-KW"/>
</dbReference>
<dbReference type="RefSeq" id="WP_265381812.1">
    <property type="nucleotide sequence ID" value="NZ_CP110615.1"/>
</dbReference>
<keyword evidence="2" id="KW-0540">Nuclease</keyword>
<dbReference type="CDD" id="cd00085">
    <property type="entry name" value="HNHc"/>
    <property type="match status" value="1"/>
</dbReference>
<dbReference type="Gene3D" id="1.10.30.50">
    <property type="match status" value="1"/>
</dbReference>
<dbReference type="Proteomes" id="UP001164965">
    <property type="component" value="Chromosome"/>
</dbReference>
<sequence length="181" mass="21329">MDRACESCGGDLAHKRRDARFCNRTCKMAYWHQLNRTSPEGKASERARNLARYAREAESRKAGALAYYWENQQVHVEYSRQWRADNPHRRREQYDRRADLILNNPGFVAFGAKEWGALKRQYDHRCAYCGTRPEKLEMDHVIPVTRGGRHAIANILPSCPACNRSKFNYLLSEWRLRQSRR</sequence>
<protein>
    <submittedName>
        <fullName evidence="2">HNH endonuclease</fullName>
    </submittedName>
</protein>
<evidence type="ECO:0000259" key="1">
    <source>
        <dbReference type="SMART" id="SM00507"/>
    </source>
</evidence>
<keyword evidence="2" id="KW-0255">Endonuclease</keyword>
<dbReference type="InterPro" id="IPR003615">
    <property type="entry name" value="HNH_nuc"/>
</dbReference>
<reference evidence="2" key="1">
    <citation type="submission" date="2022-10" db="EMBL/GenBank/DDBJ databases">
        <title>Rhodococcus sp.75.</title>
        <authorList>
            <person name="Sun M."/>
        </authorList>
    </citation>
    <scope>NUCLEOTIDE SEQUENCE</scope>
    <source>
        <strain evidence="2">75</strain>
    </source>
</reference>
<name>A0ABY6NWT9_9NOCA</name>
<dbReference type="PANTHER" id="PTHR33877:SF1">
    <property type="entry name" value="TYPE IV METHYL-DIRECTED RESTRICTION ENZYME ECOKMCRA"/>
    <property type="match status" value="1"/>
</dbReference>
<proteinExistence type="predicted"/>
<evidence type="ECO:0000313" key="2">
    <source>
        <dbReference type="EMBL" id="UZJ23704.1"/>
    </source>
</evidence>
<organism evidence="2 3">
    <name type="scientific">Rhodococcus antarcticus</name>
    <dbReference type="NCBI Taxonomy" id="2987751"/>
    <lineage>
        <taxon>Bacteria</taxon>
        <taxon>Bacillati</taxon>
        <taxon>Actinomycetota</taxon>
        <taxon>Actinomycetes</taxon>
        <taxon>Mycobacteriales</taxon>
        <taxon>Nocardiaceae</taxon>
        <taxon>Rhodococcus</taxon>
    </lineage>
</organism>
<keyword evidence="3" id="KW-1185">Reference proteome</keyword>
<keyword evidence="2" id="KW-0378">Hydrolase</keyword>